<reference evidence="2" key="1">
    <citation type="journal article" date="2019" name="Int. J. Syst. Evol. Microbiol.">
        <title>The Global Catalogue of Microorganisms (GCM) 10K type strain sequencing project: providing services to taxonomists for standard genome sequencing and annotation.</title>
        <authorList>
            <consortium name="The Broad Institute Genomics Platform"/>
            <consortium name="The Broad Institute Genome Sequencing Center for Infectious Disease"/>
            <person name="Wu L."/>
            <person name="Ma J."/>
        </authorList>
    </citation>
    <scope>NUCLEOTIDE SEQUENCE [LARGE SCALE GENOMIC DNA]</scope>
    <source>
        <strain evidence="2">CGMCC 4.7139</strain>
    </source>
</reference>
<accession>A0ABV9G6U2</accession>
<name>A0ABV9G6U2_9ACTN</name>
<evidence type="ECO:0000313" key="2">
    <source>
        <dbReference type="Proteomes" id="UP001595993"/>
    </source>
</evidence>
<keyword evidence="2" id="KW-1185">Reference proteome</keyword>
<dbReference type="Proteomes" id="UP001595993">
    <property type="component" value="Unassembled WGS sequence"/>
</dbReference>
<dbReference type="EMBL" id="JBHSFE010000010">
    <property type="protein sequence ID" value="MFC4608626.1"/>
    <property type="molecule type" value="Genomic_DNA"/>
</dbReference>
<gene>
    <name evidence="1" type="ORF">ACFO9E_12455</name>
</gene>
<comment type="caution">
    <text evidence="1">The sequence shown here is derived from an EMBL/GenBank/DDBJ whole genome shotgun (WGS) entry which is preliminary data.</text>
</comment>
<proteinExistence type="predicted"/>
<protein>
    <submittedName>
        <fullName evidence="1">Uncharacterized protein</fullName>
    </submittedName>
</protein>
<dbReference type="RefSeq" id="WP_381194336.1">
    <property type="nucleotide sequence ID" value="NZ_JBHSFE010000010.1"/>
</dbReference>
<organism evidence="1 2">
    <name type="scientific">Streptomyces maoxianensis</name>
    <dbReference type="NCBI Taxonomy" id="1459942"/>
    <lineage>
        <taxon>Bacteria</taxon>
        <taxon>Bacillati</taxon>
        <taxon>Actinomycetota</taxon>
        <taxon>Actinomycetes</taxon>
        <taxon>Kitasatosporales</taxon>
        <taxon>Streptomycetaceae</taxon>
        <taxon>Streptomyces</taxon>
    </lineage>
</organism>
<evidence type="ECO:0000313" key="1">
    <source>
        <dbReference type="EMBL" id="MFC4608626.1"/>
    </source>
</evidence>
<sequence length="114" mass="12131">MRQGNEPRVGTRAYADVELAQKQLGAREVERGRSPQFSSGASAAYDWALGRADRAPVTGAGDAESVPDLQVLTAEVDAAVVQMEDPTGRPGPRDYNRGVHDALAWVCGHSDEAP</sequence>